<reference evidence="2" key="2">
    <citation type="submission" date="2021-01" db="EMBL/GenBank/DDBJ databases">
        <authorList>
            <person name="Schikora-Tamarit M.A."/>
        </authorList>
    </citation>
    <scope>NUCLEOTIDE SEQUENCE</scope>
    <source>
        <strain evidence="2">CBS2887</strain>
    </source>
</reference>
<dbReference type="AlphaFoldDB" id="A0A9P8TNS0"/>
<accession>A0A9P8TNS0</accession>
<sequence>MVNCKIDLIQSLLVSYTPFSNNNNNNNNNSNSLIPLNLLFDDIILPKSLKLIDERRINAYFITNTTTDVLRGEGQDSELDRLISEYIAGSAHGHRKLEYVILESYEQIHDGNDNNNDAIGVDDVRGSRLINVDLDSWFCSCLQFNDKLKSCDVRPISNMETGQLGISVFHRGRGLPQYYEPDKMEEPSKRDEEDEDDEHDPLPPVCSHLIASYLLHKWITKKEISSDIVSIHEFVKVISLEDWLNQFVSQF</sequence>
<gene>
    <name evidence="2" type="ORF">WICPIJ_002641</name>
</gene>
<protein>
    <submittedName>
        <fullName evidence="2">Uncharacterized protein</fullName>
    </submittedName>
</protein>
<name>A0A9P8TNS0_WICPI</name>
<comment type="caution">
    <text evidence="2">The sequence shown here is derived from an EMBL/GenBank/DDBJ whole genome shotgun (WGS) entry which is preliminary data.</text>
</comment>
<organism evidence="2 3">
    <name type="scientific">Wickerhamomyces pijperi</name>
    <name type="common">Yeast</name>
    <name type="synonym">Pichia pijperi</name>
    <dbReference type="NCBI Taxonomy" id="599730"/>
    <lineage>
        <taxon>Eukaryota</taxon>
        <taxon>Fungi</taxon>
        <taxon>Dikarya</taxon>
        <taxon>Ascomycota</taxon>
        <taxon>Saccharomycotina</taxon>
        <taxon>Saccharomycetes</taxon>
        <taxon>Phaffomycetales</taxon>
        <taxon>Wickerhamomycetaceae</taxon>
        <taxon>Wickerhamomyces</taxon>
    </lineage>
</organism>
<feature type="compositionally biased region" description="Basic and acidic residues" evidence="1">
    <location>
        <begin position="180"/>
        <end position="191"/>
    </location>
</feature>
<evidence type="ECO:0000313" key="2">
    <source>
        <dbReference type="EMBL" id="KAH3686388.1"/>
    </source>
</evidence>
<keyword evidence="3" id="KW-1185">Reference proteome</keyword>
<reference evidence="2" key="1">
    <citation type="journal article" date="2021" name="Open Biol.">
        <title>Shared evolutionary footprints suggest mitochondrial oxidative damage underlies multiple complex I losses in fungi.</title>
        <authorList>
            <person name="Schikora-Tamarit M.A."/>
            <person name="Marcet-Houben M."/>
            <person name="Nosek J."/>
            <person name="Gabaldon T."/>
        </authorList>
    </citation>
    <scope>NUCLEOTIDE SEQUENCE</scope>
    <source>
        <strain evidence="2">CBS2887</strain>
    </source>
</reference>
<proteinExistence type="predicted"/>
<evidence type="ECO:0000256" key="1">
    <source>
        <dbReference type="SAM" id="MobiDB-lite"/>
    </source>
</evidence>
<dbReference type="Proteomes" id="UP000774326">
    <property type="component" value="Unassembled WGS sequence"/>
</dbReference>
<evidence type="ECO:0000313" key="3">
    <source>
        <dbReference type="Proteomes" id="UP000774326"/>
    </source>
</evidence>
<dbReference type="EMBL" id="JAEUBG010001450">
    <property type="protein sequence ID" value="KAH3686388.1"/>
    <property type="molecule type" value="Genomic_DNA"/>
</dbReference>
<feature type="region of interest" description="Disordered" evidence="1">
    <location>
        <begin position="177"/>
        <end position="201"/>
    </location>
</feature>